<feature type="domain" description="HD-GYP" evidence="2">
    <location>
        <begin position="115"/>
        <end position="311"/>
    </location>
</feature>
<evidence type="ECO:0000259" key="1">
    <source>
        <dbReference type="PROSITE" id="PS51831"/>
    </source>
</evidence>
<proteinExistence type="predicted"/>
<dbReference type="InterPro" id="IPR037522">
    <property type="entry name" value="HD_GYP_dom"/>
</dbReference>
<dbReference type="PANTHER" id="PTHR43155:SF2">
    <property type="entry name" value="CYCLIC DI-GMP PHOSPHODIESTERASE PA4108"/>
    <property type="match status" value="1"/>
</dbReference>
<dbReference type="AlphaFoldDB" id="A0A1S2KYZ9"/>
<organism evidence="3 5">
    <name type="scientific">Anaerobacillus isosaccharinicus</name>
    <dbReference type="NCBI Taxonomy" id="1532552"/>
    <lineage>
        <taxon>Bacteria</taxon>
        <taxon>Bacillati</taxon>
        <taxon>Bacillota</taxon>
        <taxon>Bacilli</taxon>
        <taxon>Bacillales</taxon>
        <taxon>Bacillaceae</taxon>
        <taxon>Anaerobacillus</taxon>
    </lineage>
</organism>
<dbReference type="EMBL" id="LQXD01000197">
    <property type="protein sequence ID" value="OIJ04797.1"/>
    <property type="molecule type" value="Genomic_DNA"/>
</dbReference>
<dbReference type="SMART" id="SM00471">
    <property type="entry name" value="HDc"/>
    <property type="match status" value="1"/>
</dbReference>
<dbReference type="CDD" id="cd00077">
    <property type="entry name" value="HDc"/>
    <property type="match status" value="1"/>
</dbReference>
<dbReference type="PROSITE" id="PS51832">
    <property type="entry name" value="HD_GYP"/>
    <property type="match status" value="1"/>
</dbReference>
<evidence type="ECO:0000313" key="4">
    <source>
        <dbReference type="EMBL" id="QOY34939.1"/>
    </source>
</evidence>
<protein>
    <submittedName>
        <fullName evidence="4">HD-GYP domain-containing protein</fullName>
    </submittedName>
</protein>
<accession>A0A1S2KYZ9</accession>
<reference evidence="4" key="4">
    <citation type="submission" date="2020-10" db="EMBL/GenBank/DDBJ databases">
        <authorList>
            <person name="Bassil N.M."/>
            <person name="Lloyd J.R."/>
        </authorList>
    </citation>
    <scope>NUCLEOTIDE SEQUENCE</scope>
    <source>
        <strain evidence="4">NB2006</strain>
    </source>
</reference>
<dbReference type="Proteomes" id="UP000180175">
    <property type="component" value="Chromosome"/>
</dbReference>
<dbReference type="Pfam" id="PF13487">
    <property type="entry name" value="HD_5"/>
    <property type="match status" value="1"/>
</dbReference>
<dbReference type="InterPro" id="IPR006675">
    <property type="entry name" value="HDIG_dom"/>
</dbReference>
<dbReference type="OrthoDB" id="9759601at2"/>
<dbReference type="KEGG" id="aia:AWH56_019810"/>
<keyword evidence="5" id="KW-1185">Reference proteome</keyword>
<reference evidence="4 5" key="2">
    <citation type="journal article" date="2017" name="Genome Announc.">
        <title>Draft Genome Sequences of Four Alkaliphilic Bacteria Belonging to the Anaerobacillus Genus.</title>
        <authorList>
            <person name="Bassil N.M."/>
            <person name="Lloyd J.R."/>
        </authorList>
    </citation>
    <scope>NUCLEOTIDE SEQUENCE [LARGE SCALE GENOMIC DNA]</scope>
    <source>
        <strain evidence="4 5">NB2006</strain>
    </source>
</reference>
<name>A0A1S2KYZ9_9BACI</name>
<dbReference type="EMBL" id="CP063356">
    <property type="protein sequence ID" value="QOY34939.1"/>
    <property type="molecule type" value="Genomic_DNA"/>
</dbReference>
<sequence length="366" mass="41256">MRLITLDRCQPGIKLGKTIYNANGKVLLSEGTELSSNLLTGLKKYNIFTIYIEDEESEGIEIIESIPEELRIEAVNLITEGLDTIADLKTAKIRGMMKSERAIRSFQKIFRDILNCLTETQTALNLLATTKIHENYLYSHSLNVTIYACQLAIANGLPLKNIEEIGLGAMLHDLGKVYISKEVLNKPGKLTIEEFNHVKSHTELGFEVLRKIHEIPLTVAHCAFQHHERMDGSGYPRGLKGEEIHKYAKIISVVDVFDAVTSHRVYRPSMLPHQGLELLYTGSGTHFDSRQIELFRNCIAIYPQGLTVKLSDGRIGIVSNYNFDAFGRPEIRVIRDEDNQEVQPYEINLASKDHLKIEIVAADALL</sequence>
<evidence type="ECO:0000313" key="5">
    <source>
        <dbReference type="Proteomes" id="UP000180175"/>
    </source>
</evidence>
<reference evidence="3 5" key="1">
    <citation type="submission" date="2016-10" db="EMBL/GenBank/DDBJ databases">
        <title>Draft genome sequences of four alkaliphilic bacteria belonging to the Anaerobacillus genus.</title>
        <authorList>
            <person name="Bassil N.M."/>
            <person name="Lloyd J.R."/>
        </authorList>
    </citation>
    <scope>NUCLEOTIDE SEQUENCE [LARGE SCALE GENOMIC DNA]</scope>
    <source>
        <strain evidence="3 5">NB2006</strain>
    </source>
</reference>
<dbReference type="InterPro" id="IPR003607">
    <property type="entry name" value="HD/PDEase_dom"/>
</dbReference>
<feature type="domain" description="HD" evidence="1">
    <location>
        <begin position="137"/>
        <end position="260"/>
    </location>
</feature>
<dbReference type="PROSITE" id="PS51831">
    <property type="entry name" value="HD"/>
    <property type="match status" value="1"/>
</dbReference>
<dbReference type="NCBIfam" id="TIGR00277">
    <property type="entry name" value="HDIG"/>
    <property type="match status" value="1"/>
</dbReference>
<dbReference type="SUPFAM" id="SSF109604">
    <property type="entry name" value="HD-domain/PDEase-like"/>
    <property type="match status" value="1"/>
</dbReference>
<dbReference type="Gene3D" id="1.10.3210.10">
    <property type="entry name" value="Hypothetical protein af1432"/>
    <property type="match status" value="1"/>
</dbReference>
<dbReference type="InterPro" id="IPR006674">
    <property type="entry name" value="HD_domain"/>
</dbReference>
<dbReference type="PANTHER" id="PTHR43155">
    <property type="entry name" value="CYCLIC DI-GMP PHOSPHODIESTERASE PA4108-RELATED"/>
    <property type="match status" value="1"/>
</dbReference>
<evidence type="ECO:0000259" key="2">
    <source>
        <dbReference type="PROSITE" id="PS51832"/>
    </source>
</evidence>
<dbReference type="RefSeq" id="WP_071319214.1">
    <property type="nucleotide sequence ID" value="NZ_CP063356.2"/>
</dbReference>
<evidence type="ECO:0000313" key="3">
    <source>
        <dbReference type="EMBL" id="OIJ04797.1"/>
    </source>
</evidence>
<reference evidence="4 5" key="3">
    <citation type="journal article" date="2019" name="Int. J. Syst. Evol. Microbiol.">
        <title>Anaerobacillus isosaccharinicus sp. nov., an alkaliphilic bacterium which degrades isosaccharinic acid.</title>
        <authorList>
            <person name="Bassil N.M."/>
            <person name="Lloyd J.R."/>
        </authorList>
    </citation>
    <scope>NUCLEOTIDE SEQUENCE [LARGE SCALE GENOMIC DNA]</scope>
    <source>
        <strain evidence="4 5">NB2006</strain>
    </source>
</reference>
<gene>
    <name evidence="4" type="ORF">AWH56_019810</name>
    <name evidence="3" type="ORF">AWH56_22775</name>
</gene>